<dbReference type="Gene3D" id="3.40.50.300">
    <property type="entry name" value="P-loop containing nucleotide triphosphate hydrolases"/>
    <property type="match status" value="1"/>
</dbReference>
<gene>
    <name evidence="1" type="ORF">METZ01_LOCUS220685</name>
</gene>
<name>A0A382G0W1_9ZZZZ</name>
<proteinExistence type="predicted"/>
<feature type="non-terminal residue" evidence="1">
    <location>
        <position position="1"/>
    </location>
</feature>
<evidence type="ECO:0008006" key="2">
    <source>
        <dbReference type="Google" id="ProtNLM"/>
    </source>
</evidence>
<dbReference type="InterPro" id="IPR027417">
    <property type="entry name" value="P-loop_NTPase"/>
</dbReference>
<sequence>NSAAHAVQAAAYQLILNRRVGTYKLPDNVMIVAAGNREADKGVTYRMPAPLANRFVHLEMAVDFDDWFQWAVNNDIHQDVVGYLTFAKKDLYDFDPKSPSRSFATPRSWSFVSELLEDDLDENTTTDLVSGAVGEGLAVKFTAHRKVAASMPNPTHILEGKVNELKTKEISAMYSLTVSLCYELKEACDKSDKKFDEKVNNFLRFAMDNFDTELVVMGIKLALTQYGLPIDPDEIACFDEFHERYGRYITAAQKA</sequence>
<dbReference type="EMBL" id="UINC01052468">
    <property type="protein sequence ID" value="SVB67831.1"/>
    <property type="molecule type" value="Genomic_DNA"/>
</dbReference>
<protein>
    <recommendedName>
        <fullName evidence="2">ATPase AAA-type core domain-containing protein</fullName>
    </recommendedName>
</protein>
<organism evidence="1">
    <name type="scientific">marine metagenome</name>
    <dbReference type="NCBI Taxonomy" id="408172"/>
    <lineage>
        <taxon>unclassified sequences</taxon>
        <taxon>metagenomes</taxon>
        <taxon>ecological metagenomes</taxon>
    </lineage>
</organism>
<evidence type="ECO:0000313" key="1">
    <source>
        <dbReference type="EMBL" id="SVB67831.1"/>
    </source>
</evidence>
<reference evidence="1" key="1">
    <citation type="submission" date="2018-05" db="EMBL/GenBank/DDBJ databases">
        <authorList>
            <person name="Lanie J.A."/>
            <person name="Ng W.-L."/>
            <person name="Kazmierczak K.M."/>
            <person name="Andrzejewski T.M."/>
            <person name="Davidsen T.M."/>
            <person name="Wayne K.J."/>
            <person name="Tettelin H."/>
            <person name="Glass J.I."/>
            <person name="Rusch D."/>
            <person name="Podicherti R."/>
            <person name="Tsui H.-C.T."/>
            <person name="Winkler M.E."/>
        </authorList>
    </citation>
    <scope>NUCLEOTIDE SEQUENCE</scope>
</reference>
<accession>A0A382G0W1</accession>
<dbReference type="AlphaFoldDB" id="A0A382G0W1"/>